<evidence type="ECO:0000313" key="6">
    <source>
        <dbReference type="EMBL" id="MCL6219851.1"/>
    </source>
</evidence>
<comment type="similarity">
    <text evidence="2">Belongs to the serine/threonine dehydratase family.</text>
</comment>
<dbReference type="Gene3D" id="3.40.50.1100">
    <property type="match status" value="2"/>
</dbReference>
<name>A0A9X2A0I7_9FLAO</name>
<dbReference type="FunFam" id="3.40.50.1100:FF:000007">
    <property type="entry name" value="L-threonine dehydratase catabolic TdcB"/>
    <property type="match status" value="1"/>
</dbReference>
<evidence type="ECO:0000313" key="7">
    <source>
        <dbReference type="Proteomes" id="UP001139521"/>
    </source>
</evidence>
<dbReference type="GO" id="GO:0030170">
    <property type="term" value="F:pyridoxal phosphate binding"/>
    <property type="evidence" value="ECO:0007669"/>
    <property type="project" value="TreeGrafter"/>
</dbReference>
<dbReference type="InterPro" id="IPR001926">
    <property type="entry name" value="TrpB-like_PALP"/>
</dbReference>
<protein>
    <submittedName>
        <fullName evidence="6">Pyridoxal-phosphate dependent enzyme</fullName>
    </submittedName>
</protein>
<dbReference type="CDD" id="cd01562">
    <property type="entry name" value="Thr-dehyd"/>
    <property type="match status" value="1"/>
</dbReference>
<sequence length="316" mass="34189">MEVFNQERLLQVHERIAPYIHKTPILSSTLINEIAGCAIFFKCENFQKMGAFKMRGATNAILQLSREDQQKGVVTHSSGNFAQALSLAAKSLGVPAYIVMPSNAPQVKKDAVKTYGGNITECPATLKDREETALKIVNEKGATFVHPSNDIEVILGQGTAALELLQKKPNLDIVITPVGGGGLIGGTALAVNLFAQSTKTIGAEPFEVDDAYRSLISGKIETNESINTIADGLKTQLGDKNFPIIQKHVEEIIRVTEDEIKNALKLIWERMKIVVEPSSAVALAAILKEPAKFKNKQIGLIISGGNVDLGKLSELF</sequence>
<dbReference type="GO" id="GO:0070179">
    <property type="term" value="P:D-serine biosynthetic process"/>
    <property type="evidence" value="ECO:0007669"/>
    <property type="project" value="TreeGrafter"/>
</dbReference>
<keyword evidence="3" id="KW-0663">Pyridoxal phosphate</keyword>
<gene>
    <name evidence="6" type="ORF">L1967_16275</name>
</gene>
<proteinExistence type="inferred from homology"/>
<dbReference type="PANTHER" id="PTHR43050">
    <property type="entry name" value="SERINE / THREONINE RACEMASE FAMILY MEMBER"/>
    <property type="match status" value="1"/>
</dbReference>
<keyword evidence="7" id="KW-1185">Reference proteome</keyword>
<evidence type="ECO:0000256" key="4">
    <source>
        <dbReference type="ARBA" id="ARBA00023239"/>
    </source>
</evidence>
<dbReference type="GO" id="GO:0030378">
    <property type="term" value="F:serine racemase activity"/>
    <property type="evidence" value="ECO:0007669"/>
    <property type="project" value="TreeGrafter"/>
</dbReference>
<comment type="caution">
    <text evidence="6">The sequence shown here is derived from an EMBL/GenBank/DDBJ whole genome shotgun (WGS) entry which is preliminary data.</text>
</comment>
<dbReference type="RefSeq" id="WP_249602563.1">
    <property type="nucleotide sequence ID" value="NZ_JAKHSK010000027.1"/>
</dbReference>
<feature type="domain" description="Tryptophan synthase beta chain-like PALP" evidence="5">
    <location>
        <begin position="17"/>
        <end position="304"/>
    </location>
</feature>
<dbReference type="Proteomes" id="UP001139521">
    <property type="component" value="Unassembled WGS sequence"/>
</dbReference>
<dbReference type="SUPFAM" id="SSF53686">
    <property type="entry name" value="Tryptophan synthase beta subunit-like PLP-dependent enzymes"/>
    <property type="match status" value="1"/>
</dbReference>
<dbReference type="GO" id="GO:0005524">
    <property type="term" value="F:ATP binding"/>
    <property type="evidence" value="ECO:0007669"/>
    <property type="project" value="TreeGrafter"/>
</dbReference>
<comment type="cofactor">
    <cofactor evidence="1">
        <name>pyridoxal 5'-phosphate</name>
        <dbReference type="ChEBI" id="CHEBI:597326"/>
    </cofactor>
</comment>
<evidence type="ECO:0000256" key="2">
    <source>
        <dbReference type="ARBA" id="ARBA00010869"/>
    </source>
</evidence>
<organism evidence="6 7">
    <name type="scientific">Zunongwangia pacifica</name>
    <dbReference type="NCBI Taxonomy" id="2911062"/>
    <lineage>
        <taxon>Bacteria</taxon>
        <taxon>Pseudomonadati</taxon>
        <taxon>Bacteroidota</taxon>
        <taxon>Flavobacteriia</taxon>
        <taxon>Flavobacteriales</taxon>
        <taxon>Flavobacteriaceae</taxon>
        <taxon>Zunongwangia</taxon>
    </lineage>
</organism>
<keyword evidence="4" id="KW-0456">Lyase</keyword>
<evidence type="ECO:0000256" key="3">
    <source>
        <dbReference type="ARBA" id="ARBA00022898"/>
    </source>
</evidence>
<dbReference type="Pfam" id="PF00291">
    <property type="entry name" value="PALP"/>
    <property type="match status" value="1"/>
</dbReference>
<dbReference type="GO" id="GO:0000287">
    <property type="term" value="F:magnesium ion binding"/>
    <property type="evidence" value="ECO:0007669"/>
    <property type="project" value="TreeGrafter"/>
</dbReference>
<dbReference type="PANTHER" id="PTHR43050:SF1">
    <property type="entry name" value="SERINE RACEMASE"/>
    <property type="match status" value="1"/>
</dbReference>
<reference evidence="6" key="1">
    <citation type="submission" date="2022-01" db="EMBL/GenBank/DDBJ databases">
        <title>Genome sequencing of Zunongwangia sp. M21534 genome.</title>
        <authorList>
            <person name="Chen Y."/>
            <person name="Dong C."/>
            <person name="Shao Z."/>
        </authorList>
    </citation>
    <scope>NUCLEOTIDE SEQUENCE</scope>
    <source>
        <strain evidence="6">MCCC M21534</strain>
    </source>
</reference>
<dbReference type="GO" id="GO:0003941">
    <property type="term" value="F:L-serine ammonia-lyase activity"/>
    <property type="evidence" value="ECO:0007669"/>
    <property type="project" value="TreeGrafter"/>
</dbReference>
<dbReference type="InterPro" id="IPR036052">
    <property type="entry name" value="TrpB-like_PALP_sf"/>
</dbReference>
<accession>A0A9X2A0I7</accession>
<evidence type="ECO:0000256" key="1">
    <source>
        <dbReference type="ARBA" id="ARBA00001933"/>
    </source>
</evidence>
<evidence type="ECO:0000259" key="5">
    <source>
        <dbReference type="Pfam" id="PF00291"/>
    </source>
</evidence>
<dbReference type="AlphaFoldDB" id="A0A9X2A0I7"/>
<dbReference type="EMBL" id="JAKHSK010000027">
    <property type="protein sequence ID" value="MCL6219851.1"/>
    <property type="molecule type" value="Genomic_DNA"/>
</dbReference>
<dbReference type="GO" id="GO:0018114">
    <property type="term" value="F:threonine racemase activity"/>
    <property type="evidence" value="ECO:0007669"/>
    <property type="project" value="TreeGrafter"/>
</dbReference>